<dbReference type="OrthoDB" id="6345731at2759"/>
<dbReference type="AlphaFoldDB" id="A0A8J2RZ23"/>
<organism evidence="3 4">
    <name type="scientific">Daphnia galeata</name>
    <dbReference type="NCBI Taxonomy" id="27404"/>
    <lineage>
        <taxon>Eukaryota</taxon>
        <taxon>Metazoa</taxon>
        <taxon>Ecdysozoa</taxon>
        <taxon>Arthropoda</taxon>
        <taxon>Crustacea</taxon>
        <taxon>Branchiopoda</taxon>
        <taxon>Diplostraca</taxon>
        <taxon>Cladocera</taxon>
        <taxon>Anomopoda</taxon>
        <taxon>Daphniidae</taxon>
        <taxon>Daphnia</taxon>
    </lineage>
</organism>
<comment type="caution">
    <text evidence="3">The sequence shown here is derived from an EMBL/GenBank/DDBJ whole genome shotgun (WGS) entry which is preliminary data.</text>
</comment>
<proteinExistence type="predicted"/>
<feature type="compositionally biased region" description="Low complexity" evidence="1">
    <location>
        <begin position="107"/>
        <end position="122"/>
    </location>
</feature>
<accession>A0A8J2RZ23</accession>
<keyword evidence="4" id="KW-1185">Reference proteome</keyword>
<gene>
    <name evidence="3" type="ORF">DGAL_LOCUS14842</name>
</gene>
<dbReference type="EMBL" id="CAKKLH010000311">
    <property type="protein sequence ID" value="CAH0111206.1"/>
    <property type="molecule type" value="Genomic_DNA"/>
</dbReference>
<feature type="compositionally biased region" description="Basic and acidic residues" evidence="1">
    <location>
        <begin position="153"/>
        <end position="169"/>
    </location>
</feature>
<evidence type="ECO:0000256" key="2">
    <source>
        <dbReference type="SAM" id="SignalP"/>
    </source>
</evidence>
<evidence type="ECO:0000256" key="1">
    <source>
        <dbReference type="SAM" id="MobiDB-lite"/>
    </source>
</evidence>
<evidence type="ECO:0000313" key="4">
    <source>
        <dbReference type="Proteomes" id="UP000789390"/>
    </source>
</evidence>
<feature type="region of interest" description="Disordered" evidence="1">
    <location>
        <begin position="101"/>
        <end position="170"/>
    </location>
</feature>
<keyword evidence="2" id="KW-0732">Signal</keyword>
<reference evidence="3" key="1">
    <citation type="submission" date="2021-11" db="EMBL/GenBank/DDBJ databases">
        <authorList>
            <person name="Schell T."/>
        </authorList>
    </citation>
    <scope>NUCLEOTIDE SEQUENCE</scope>
    <source>
        <strain evidence="3">M5</strain>
    </source>
</reference>
<protein>
    <submittedName>
        <fullName evidence="3">Uncharacterized protein</fullName>
    </submittedName>
</protein>
<feature type="signal peptide" evidence="2">
    <location>
        <begin position="1"/>
        <end position="21"/>
    </location>
</feature>
<feature type="chain" id="PRO_5035172548" evidence="2">
    <location>
        <begin position="22"/>
        <end position="273"/>
    </location>
</feature>
<dbReference type="Proteomes" id="UP000789390">
    <property type="component" value="Unassembled WGS sequence"/>
</dbReference>
<sequence>MKLSSSHAVLFVFIIIEVVEPIAIGVQPRKDRWSVRRPFQVITSKLSRRPILPSSSITTAQRHQQLKYINLSEQKGIYPNAFSITTRSIIPSSLRQDAVYYKSTNPGSSDRQSLNSSSSGRLQKIRAGHQQQEQQEPAMFIDEEEKVENAGADGERWEEPDVSDAERAAHSRHSSLISTAVAVPNINHVYSRVPSVALYETPIFEQDSYLEALQLSRLPCQLLKDPDDCFDSTQLFRQRHNNKDEAPASKKLLATIRIMINFHEKYPHLSTFV</sequence>
<name>A0A8J2RZ23_9CRUS</name>
<evidence type="ECO:0000313" key="3">
    <source>
        <dbReference type="EMBL" id="CAH0111206.1"/>
    </source>
</evidence>